<keyword evidence="2" id="KW-1185">Reference proteome</keyword>
<sequence>MEKIKALADELAAIHHAVSQKDLIFCTLDGLGIDYDSLIILVTTSPELPSFEALYNMFLNREMWLEQYHFSTNENIGSAFFTARGRGNRARGRGPRGGRADSSRWFVSCLSWPWDIFFQYS</sequence>
<dbReference type="Gramene" id="ERN07432">
    <property type="protein sequence ID" value="ERN07432"/>
    <property type="gene ID" value="AMTR_s00019p00249160"/>
</dbReference>
<evidence type="ECO:0000313" key="1">
    <source>
        <dbReference type="EMBL" id="ERN07432.1"/>
    </source>
</evidence>
<proteinExistence type="predicted"/>
<dbReference type="EMBL" id="KI393807">
    <property type="protein sequence ID" value="ERN07432.1"/>
    <property type="molecule type" value="Genomic_DNA"/>
</dbReference>
<dbReference type="PANTHER" id="PTHR47481">
    <property type="match status" value="1"/>
</dbReference>
<protein>
    <submittedName>
        <fullName evidence="1">Uncharacterized protein</fullName>
    </submittedName>
</protein>
<reference evidence="2" key="1">
    <citation type="journal article" date="2013" name="Science">
        <title>The Amborella genome and the evolution of flowering plants.</title>
        <authorList>
            <consortium name="Amborella Genome Project"/>
        </authorList>
    </citation>
    <scope>NUCLEOTIDE SEQUENCE [LARGE SCALE GENOMIC DNA]</scope>
</reference>
<organism evidence="1 2">
    <name type="scientific">Amborella trichopoda</name>
    <dbReference type="NCBI Taxonomy" id="13333"/>
    <lineage>
        <taxon>Eukaryota</taxon>
        <taxon>Viridiplantae</taxon>
        <taxon>Streptophyta</taxon>
        <taxon>Embryophyta</taxon>
        <taxon>Tracheophyta</taxon>
        <taxon>Spermatophyta</taxon>
        <taxon>Magnoliopsida</taxon>
        <taxon>Amborellales</taxon>
        <taxon>Amborellaceae</taxon>
        <taxon>Amborella</taxon>
    </lineage>
</organism>
<dbReference type="Proteomes" id="UP000017836">
    <property type="component" value="Unassembled WGS sequence"/>
</dbReference>
<accession>W1PBY4</accession>
<dbReference type="HOGENOM" id="CLU_2041178_0_0_1"/>
<name>W1PBY4_AMBTC</name>
<dbReference type="AlphaFoldDB" id="W1PBY4"/>
<dbReference type="PANTHER" id="PTHR47481:SF7">
    <property type="entry name" value="CCHC-TYPE DOMAIN-CONTAINING PROTEIN"/>
    <property type="match status" value="1"/>
</dbReference>
<evidence type="ECO:0000313" key="2">
    <source>
        <dbReference type="Proteomes" id="UP000017836"/>
    </source>
</evidence>
<gene>
    <name evidence="1" type="ORF">AMTR_s00019p00249160</name>
</gene>